<evidence type="ECO:0000256" key="9">
    <source>
        <dbReference type="ARBA" id="ARBA00023295"/>
    </source>
</evidence>
<dbReference type="Proteomes" id="UP000010290">
    <property type="component" value="Chromosome"/>
</dbReference>
<evidence type="ECO:0000256" key="2">
    <source>
        <dbReference type="ARBA" id="ARBA00004418"/>
    </source>
</evidence>
<reference evidence="13 14" key="1">
    <citation type="journal article" date="2012" name="BMC Genomics">
        <title>Comparative genomics of bacteria in the genus Providencia isolated from wild Drosophila melanogaster.</title>
        <authorList>
            <person name="Galac M.R."/>
            <person name="Lazzaro B.P."/>
        </authorList>
    </citation>
    <scope>NUCLEOTIDE SEQUENCE [LARGE SCALE GENOMIC DNA]</scope>
    <source>
        <strain evidence="13 14">DSM 19967</strain>
    </source>
</reference>
<comment type="similarity">
    <text evidence="3">In the N-terminal section; belongs to the FlgJ family.</text>
</comment>
<sequence length="329" mass="37743">MNNLPLMQENIFEYQLFDQLKYNLQDVSNEASKSELKHVSQQLEATFVQMMLKSMREALPKGGLFSSEQTHLLTNMYDQQLAQDLSQKGLGFADQIYQQLVREHKDNISDIEFTNHPSKNINQVNQLSSQTRAETIQPFTSLDENMPVSLQKMRDLALSSQHFVHQLMQPVKAVSQKSGIPYLLILAQAALESGWGKKQILTEEGKKSHNLFGVKAGKGWKGPVTNILTTEIIDGKNIKMRDYFRVYSSYEESIGDYINLLTKNSRYLNVKQTKSPEMAAKLLHRAGYATDTNYSEKLISIINQIRHYLINKYEVNSRPIYPVDLKDLF</sequence>
<dbReference type="EMBL" id="AKKN01000007">
    <property type="protein sequence ID" value="EKT58564.1"/>
    <property type="molecule type" value="Genomic_DNA"/>
</dbReference>
<comment type="caution">
    <text evidence="13">The sequence shown here is derived from an EMBL/GenBank/DDBJ whole genome shotgun (WGS) entry which is preliminary data.</text>
</comment>
<keyword evidence="7" id="KW-1005">Bacterial flagellum biogenesis</keyword>
<dbReference type="InterPro" id="IPR002901">
    <property type="entry name" value="MGlyc_endo_b_GlcNAc-like_dom"/>
</dbReference>
<accession>K8WDB7</accession>
<dbReference type="GO" id="GO:0016798">
    <property type="term" value="F:hydrolase activity, acting on glycosyl bonds"/>
    <property type="evidence" value="ECO:0007669"/>
    <property type="project" value="UniProtKB-KW"/>
</dbReference>
<dbReference type="InterPro" id="IPR019301">
    <property type="entry name" value="Flagellar_prot_FlgJ_N"/>
</dbReference>
<evidence type="ECO:0000256" key="6">
    <source>
        <dbReference type="ARBA" id="ARBA00022764"/>
    </source>
</evidence>
<keyword evidence="8" id="KW-0378">Hydrolase</keyword>
<dbReference type="HOGENOM" id="CLU_013771_3_0_6"/>
<evidence type="ECO:0000313" key="13">
    <source>
        <dbReference type="EMBL" id="EKT58564.1"/>
    </source>
</evidence>
<dbReference type="Pfam" id="PF10135">
    <property type="entry name" value="Rod-binding"/>
    <property type="match status" value="1"/>
</dbReference>
<comment type="similarity">
    <text evidence="4">In the C-terminal section; belongs to the glycosyl hydrolase 73 family.</text>
</comment>
<keyword evidence="13" id="KW-0969">Cilium</keyword>
<dbReference type="GO" id="GO:0004040">
    <property type="term" value="F:amidase activity"/>
    <property type="evidence" value="ECO:0007669"/>
    <property type="project" value="InterPro"/>
</dbReference>
<dbReference type="InterPro" id="IPR013377">
    <property type="entry name" value="FlgJ"/>
</dbReference>
<evidence type="ECO:0000259" key="12">
    <source>
        <dbReference type="SMART" id="SM00047"/>
    </source>
</evidence>
<comment type="subcellular location">
    <subcellularLocation>
        <location evidence="2">Periplasm</location>
    </subcellularLocation>
</comment>
<dbReference type="PANTHER" id="PTHR33308">
    <property type="entry name" value="PEPTIDOGLYCAN HYDROLASE FLGJ"/>
    <property type="match status" value="1"/>
</dbReference>
<keyword evidence="14" id="KW-1185">Reference proteome</keyword>
<dbReference type="PRINTS" id="PR01002">
    <property type="entry name" value="FLGFLGJ"/>
</dbReference>
<name>K8WDB7_9GAMM</name>
<evidence type="ECO:0000313" key="14">
    <source>
        <dbReference type="Proteomes" id="UP000010290"/>
    </source>
</evidence>
<dbReference type="Gene3D" id="2.10.70.40">
    <property type="entry name" value="peptidoglycan hydrolase"/>
    <property type="match status" value="1"/>
</dbReference>
<dbReference type="GO" id="GO:0042597">
    <property type="term" value="C:periplasmic space"/>
    <property type="evidence" value="ECO:0007669"/>
    <property type="project" value="UniProtKB-SubCell"/>
</dbReference>
<dbReference type="AlphaFoldDB" id="K8WDB7"/>
<evidence type="ECO:0000256" key="1">
    <source>
        <dbReference type="ARBA" id="ARBA00002954"/>
    </source>
</evidence>
<evidence type="ECO:0000256" key="5">
    <source>
        <dbReference type="ARBA" id="ARBA00013433"/>
    </source>
</evidence>
<keyword evidence="6" id="KW-0574">Periplasm</keyword>
<dbReference type="PATRIC" id="fig|1141660.3.peg.1525"/>
<evidence type="ECO:0000256" key="4">
    <source>
        <dbReference type="ARBA" id="ARBA00007974"/>
    </source>
</evidence>
<evidence type="ECO:0000256" key="11">
    <source>
        <dbReference type="ARBA" id="ARBA00030835"/>
    </source>
</evidence>
<dbReference type="NCBIfam" id="TIGR02541">
    <property type="entry name" value="flagell_FlgJ"/>
    <property type="match status" value="1"/>
</dbReference>
<dbReference type="GO" id="GO:0071973">
    <property type="term" value="P:bacterial-type flagellum-dependent cell motility"/>
    <property type="evidence" value="ECO:0007669"/>
    <property type="project" value="TreeGrafter"/>
</dbReference>
<evidence type="ECO:0000256" key="3">
    <source>
        <dbReference type="ARBA" id="ARBA00006880"/>
    </source>
</evidence>
<dbReference type="Gene3D" id="1.10.530.10">
    <property type="match status" value="1"/>
</dbReference>
<dbReference type="PANTHER" id="PTHR33308:SF9">
    <property type="entry name" value="PEPTIDOGLYCAN HYDROLASE FLGJ"/>
    <property type="match status" value="1"/>
</dbReference>
<dbReference type="RefSeq" id="WP_008915358.1">
    <property type="nucleotide sequence ID" value="NZ_CM001773.1"/>
</dbReference>
<evidence type="ECO:0000256" key="8">
    <source>
        <dbReference type="ARBA" id="ARBA00022801"/>
    </source>
</evidence>
<evidence type="ECO:0000256" key="7">
    <source>
        <dbReference type="ARBA" id="ARBA00022795"/>
    </source>
</evidence>
<keyword evidence="13" id="KW-0282">Flagellum</keyword>
<dbReference type="InterPro" id="IPR051056">
    <property type="entry name" value="Glycosyl_Hydrolase_73"/>
</dbReference>
<dbReference type="OrthoDB" id="289937at2"/>
<dbReference type="SMART" id="SM00047">
    <property type="entry name" value="LYZ2"/>
    <property type="match status" value="1"/>
</dbReference>
<comment type="function">
    <text evidence="1">Flagellum-specific muramidase which hydrolyzes the peptidoglycan layer to assemble the rod structure in the periplasmic space.</text>
</comment>
<keyword evidence="13" id="KW-0966">Cell projection</keyword>
<feature type="domain" description="Mannosyl-glycoprotein endo-beta-N-acetylglucosamidase-like" evidence="12">
    <location>
        <begin position="152"/>
        <end position="314"/>
    </location>
</feature>
<dbReference type="GO" id="GO:0071555">
    <property type="term" value="P:cell wall organization"/>
    <property type="evidence" value="ECO:0007669"/>
    <property type="project" value="UniProtKB-KW"/>
</dbReference>
<protein>
    <recommendedName>
        <fullName evidence="5">Peptidoglycan hydrolase FlgJ</fullName>
    </recommendedName>
    <alternativeName>
        <fullName evidence="11">Muramidase FlgJ</fullName>
    </alternativeName>
</protein>
<organism evidence="13 14">
    <name type="scientific">Providencia sneebia DSM 19967</name>
    <dbReference type="NCBI Taxonomy" id="1141660"/>
    <lineage>
        <taxon>Bacteria</taxon>
        <taxon>Pseudomonadati</taxon>
        <taxon>Pseudomonadota</taxon>
        <taxon>Gammaproteobacteria</taxon>
        <taxon>Enterobacterales</taxon>
        <taxon>Morganellaceae</taxon>
        <taxon>Providencia</taxon>
    </lineage>
</organism>
<keyword evidence="10" id="KW-0961">Cell wall biogenesis/degradation</keyword>
<dbReference type="GO" id="GO:0044780">
    <property type="term" value="P:bacterial-type flagellum assembly"/>
    <property type="evidence" value="ECO:0007669"/>
    <property type="project" value="InterPro"/>
</dbReference>
<dbReference type="Pfam" id="PF01832">
    <property type="entry name" value="Glucosaminidase"/>
    <property type="match status" value="1"/>
</dbReference>
<evidence type="ECO:0000256" key="10">
    <source>
        <dbReference type="ARBA" id="ARBA00023316"/>
    </source>
</evidence>
<gene>
    <name evidence="13" type="primary">flgJ</name>
    <name evidence="13" type="ORF">OO7_07609</name>
</gene>
<proteinExistence type="inferred from homology"/>
<keyword evidence="9" id="KW-0326">Glycosidase</keyword>